<dbReference type="NCBIfam" id="NF007958">
    <property type="entry name" value="PRK10677.1"/>
    <property type="match status" value="1"/>
</dbReference>
<feature type="binding site" evidence="6">
    <location>
        <position position="175"/>
    </location>
    <ligand>
        <name>molybdate</name>
        <dbReference type="ChEBI" id="CHEBI:36264"/>
    </ligand>
</feature>
<dbReference type="PANTHER" id="PTHR30632:SF17">
    <property type="entry name" value="MOLYBDATE-BINDING PROTEIN MODA"/>
    <property type="match status" value="1"/>
</dbReference>
<dbReference type="InterPro" id="IPR005950">
    <property type="entry name" value="ModA"/>
</dbReference>
<dbReference type="GO" id="GO:1901359">
    <property type="term" value="F:tungstate binding"/>
    <property type="evidence" value="ECO:0007669"/>
    <property type="project" value="UniProtKB-ARBA"/>
</dbReference>
<keyword evidence="2 6" id="KW-0500">Molybdenum</keyword>
<evidence type="ECO:0000256" key="1">
    <source>
        <dbReference type="ARBA" id="ARBA00009175"/>
    </source>
</evidence>
<dbReference type="GO" id="GO:0015689">
    <property type="term" value="P:molybdate ion transport"/>
    <property type="evidence" value="ECO:0007669"/>
    <property type="project" value="InterPro"/>
</dbReference>
<dbReference type="OrthoDB" id="9785015at2"/>
<evidence type="ECO:0000313" key="7">
    <source>
        <dbReference type="EMBL" id="AWK14685.1"/>
    </source>
</evidence>
<dbReference type="Proteomes" id="UP000261875">
    <property type="component" value="Chromosome"/>
</dbReference>
<dbReference type="Pfam" id="PF13531">
    <property type="entry name" value="SBP_bac_11"/>
    <property type="match status" value="1"/>
</dbReference>
<dbReference type="NCBIfam" id="TIGR01256">
    <property type="entry name" value="modA"/>
    <property type="match status" value="1"/>
</dbReference>
<sequence>MKYRWDKWIFGVILVCVGNLSAVAAEKVTLFAAVSLTNALQDIAKQYQVEKQIEVVVSYASSSTLAQQIAKGITADLFISADQQSMDYLAEKQAIVSVSRYTLLGNELVLIAPTDSNIYNVAINKETDWKNLLDGGRLALGDPDHVPAGVYAKQALEYWGAWSTLATDIIAASDVRRALALVERSKAPLGIVYGSDAVSSDKVRVVGVFPDQSHNPIEYPMAIIRGHENPQVSAFYDYLKSPAAITIFRNNGFSYINNLE</sequence>
<evidence type="ECO:0000256" key="3">
    <source>
        <dbReference type="ARBA" id="ARBA00022723"/>
    </source>
</evidence>
<organism evidence="7 8">
    <name type="scientific">Candidatus Fukatsuia symbiotica</name>
    <dbReference type="NCBI Taxonomy" id="1878942"/>
    <lineage>
        <taxon>Bacteria</taxon>
        <taxon>Pseudomonadati</taxon>
        <taxon>Pseudomonadota</taxon>
        <taxon>Gammaproteobacteria</taxon>
        <taxon>Enterobacterales</taxon>
        <taxon>Yersiniaceae</taxon>
        <taxon>Candidatus Fukatsuia</taxon>
    </lineage>
</organism>
<dbReference type="PIRSF" id="PIRSF004846">
    <property type="entry name" value="ModA"/>
    <property type="match status" value="1"/>
</dbReference>
<feature type="binding site" evidence="6">
    <location>
        <position position="193"/>
    </location>
    <ligand>
        <name>molybdate</name>
        <dbReference type="ChEBI" id="CHEBI:36264"/>
    </ligand>
</feature>
<accession>A0A2U8I9E4</accession>
<evidence type="ECO:0000256" key="6">
    <source>
        <dbReference type="PIRSR" id="PIRSR004846-1"/>
    </source>
</evidence>
<dbReference type="STRING" id="1878942.GCA_900128755_00676"/>
<dbReference type="RefSeq" id="WP_072550284.1">
    <property type="nucleotide sequence ID" value="NZ_CP021659.1"/>
</dbReference>
<keyword evidence="8" id="KW-1185">Reference proteome</keyword>
<dbReference type="GO" id="GO:0030973">
    <property type="term" value="F:molybdate ion binding"/>
    <property type="evidence" value="ECO:0007669"/>
    <property type="project" value="TreeGrafter"/>
</dbReference>
<dbReference type="SUPFAM" id="SSF53850">
    <property type="entry name" value="Periplasmic binding protein-like II"/>
    <property type="match status" value="1"/>
</dbReference>
<dbReference type="GO" id="GO:0030288">
    <property type="term" value="C:outer membrane-bounded periplasmic space"/>
    <property type="evidence" value="ECO:0007669"/>
    <property type="project" value="TreeGrafter"/>
</dbReference>
<dbReference type="KEGG" id="fsm:CCS41_09670"/>
<protein>
    <submittedName>
        <fullName evidence="7">Molybdate ABC transporter substrate-binding protein</fullName>
    </submittedName>
</protein>
<feature type="binding site" evidence="6">
    <location>
        <position position="148"/>
    </location>
    <ligand>
        <name>molybdate</name>
        <dbReference type="ChEBI" id="CHEBI:36264"/>
    </ligand>
</feature>
<dbReference type="GO" id="GO:0046872">
    <property type="term" value="F:metal ion binding"/>
    <property type="evidence" value="ECO:0007669"/>
    <property type="project" value="UniProtKB-KW"/>
</dbReference>
<evidence type="ECO:0000313" key="8">
    <source>
        <dbReference type="Proteomes" id="UP000261875"/>
    </source>
</evidence>
<evidence type="ECO:0000256" key="5">
    <source>
        <dbReference type="ARBA" id="ARBA00062515"/>
    </source>
</evidence>
<gene>
    <name evidence="7" type="ORF">CCS41_09670</name>
</gene>
<dbReference type="FunFam" id="3.40.190.10:FF:000035">
    <property type="entry name" value="Molybdate ABC transporter substrate-binding protein"/>
    <property type="match status" value="1"/>
</dbReference>
<dbReference type="AlphaFoldDB" id="A0A2U8I9E4"/>
<name>A0A2U8I9E4_9GAMM</name>
<dbReference type="Gene3D" id="3.40.190.10">
    <property type="entry name" value="Periplasmic binding protein-like II"/>
    <property type="match status" value="2"/>
</dbReference>
<reference evidence="7 8" key="1">
    <citation type="submission" date="2017-05" db="EMBL/GenBank/DDBJ databases">
        <title>Genome sequence of Candidatus Fukatsuia symbiotica and Candidatus Hamiltonella defensa from Acyrthosiphon pisum strain 5D.</title>
        <authorList>
            <person name="Patel V.A."/>
            <person name="Chevignon G."/>
            <person name="Russell J.A."/>
            <person name="Oliver K.M."/>
        </authorList>
    </citation>
    <scope>NUCLEOTIDE SEQUENCE [LARGE SCALE GENOMIC DNA]</scope>
    <source>
        <strain evidence="7 8">5D</strain>
    </source>
</reference>
<evidence type="ECO:0000256" key="4">
    <source>
        <dbReference type="ARBA" id="ARBA00022729"/>
    </source>
</evidence>
<dbReference type="InterPro" id="IPR050682">
    <property type="entry name" value="ModA/WtpA"/>
</dbReference>
<comment type="subunit">
    <text evidence="5">The complex is composed of two ATP-binding proteins (ModC), two transmembrane proteins (ModB) and a solute-binding protein (ModA).</text>
</comment>
<comment type="similarity">
    <text evidence="1">Belongs to the bacterial solute-binding protein ModA family.</text>
</comment>
<feature type="binding site" evidence="6">
    <location>
        <position position="62"/>
    </location>
    <ligand>
        <name>molybdate</name>
        <dbReference type="ChEBI" id="CHEBI:36264"/>
    </ligand>
</feature>
<dbReference type="PANTHER" id="PTHR30632">
    <property type="entry name" value="MOLYBDATE-BINDING PERIPLASMIC PROTEIN"/>
    <property type="match status" value="1"/>
</dbReference>
<dbReference type="CDD" id="cd13536">
    <property type="entry name" value="PBP2_EcModA"/>
    <property type="match status" value="1"/>
</dbReference>
<keyword evidence="4" id="KW-0732">Signal</keyword>
<proteinExistence type="inferred from homology"/>
<feature type="binding site" evidence="6">
    <location>
        <position position="35"/>
    </location>
    <ligand>
        <name>molybdate</name>
        <dbReference type="ChEBI" id="CHEBI:36264"/>
    </ligand>
</feature>
<keyword evidence="3 6" id="KW-0479">Metal-binding</keyword>
<dbReference type="EMBL" id="CP021659">
    <property type="protein sequence ID" value="AWK14685.1"/>
    <property type="molecule type" value="Genomic_DNA"/>
</dbReference>
<evidence type="ECO:0000256" key="2">
    <source>
        <dbReference type="ARBA" id="ARBA00022505"/>
    </source>
</evidence>